<dbReference type="Pfam" id="PF13385">
    <property type="entry name" value="Laminin_G_3"/>
    <property type="match status" value="3"/>
</dbReference>
<dbReference type="Proteomes" id="UP000176431">
    <property type="component" value="Unassembled WGS sequence"/>
</dbReference>
<comment type="caution">
    <text evidence="4">The sequence shown here is derived from an EMBL/GenBank/DDBJ whole genome shotgun (WGS) entry which is preliminary data.</text>
</comment>
<evidence type="ECO:0000313" key="4">
    <source>
        <dbReference type="EMBL" id="OGD25761.1"/>
    </source>
</evidence>
<dbReference type="GO" id="GO:0005737">
    <property type="term" value="C:cytoplasm"/>
    <property type="evidence" value="ECO:0007669"/>
    <property type="project" value="TreeGrafter"/>
</dbReference>
<dbReference type="EMBL" id="MEYK01000003">
    <property type="protein sequence ID" value="OGD25761.1"/>
    <property type="molecule type" value="Genomic_DNA"/>
</dbReference>
<dbReference type="GO" id="GO:0016020">
    <property type="term" value="C:membrane"/>
    <property type="evidence" value="ECO:0007669"/>
    <property type="project" value="InterPro"/>
</dbReference>
<feature type="domain" description="LamG-like jellyroll fold" evidence="3">
    <location>
        <begin position="586"/>
        <end position="721"/>
    </location>
</feature>
<dbReference type="GO" id="GO:0001965">
    <property type="term" value="F:G-protein alpha-subunit binding"/>
    <property type="evidence" value="ECO:0007669"/>
    <property type="project" value="TreeGrafter"/>
</dbReference>
<dbReference type="GO" id="GO:0004930">
    <property type="term" value="F:G protein-coupled receptor activity"/>
    <property type="evidence" value="ECO:0007669"/>
    <property type="project" value="InterPro"/>
</dbReference>
<dbReference type="Gene3D" id="2.60.120.200">
    <property type="match status" value="3"/>
</dbReference>
<keyword evidence="2" id="KW-1015">Disulfide bond</keyword>
<accession>A0A1F5B5A3</accession>
<proteinExistence type="predicted"/>
<dbReference type="GO" id="GO:0010855">
    <property type="term" value="F:adenylate cyclase inhibitor activity"/>
    <property type="evidence" value="ECO:0007669"/>
    <property type="project" value="TreeGrafter"/>
</dbReference>
<dbReference type="InterPro" id="IPR006558">
    <property type="entry name" value="LamG-like"/>
</dbReference>
<dbReference type="SMART" id="SM00560">
    <property type="entry name" value="LamGL"/>
    <property type="match status" value="2"/>
</dbReference>
<dbReference type="PANTHER" id="PTHR46682:SF1">
    <property type="entry name" value="ADHESION G-PROTEIN COUPLED RECEPTOR V1"/>
    <property type="match status" value="1"/>
</dbReference>
<name>A0A1F5B5A3_9BACT</name>
<dbReference type="InterPro" id="IPR026919">
    <property type="entry name" value="ADGRV1"/>
</dbReference>
<dbReference type="PANTHER" id="PTHR46682">
    <property type="entry name" value="ADHESION G-PROTEIN COUPLED RECEPTOR V1"/>
    <property type="match status" value="1"/>
</dbReference>
<protein>
    <recommendedName>
        <fullName evidence="3">LamG-like jellyroll fold domain-containing protein</fullName>
    </recommendedName>
</protein>
<sequence>MFYHLLKIRNCKLKIAFFALILFLLMAKNVDASVINKSPNYLGSSNGLVGYWTMDGSNVNWKTGLIIDSSGKNNSGIMKNMATSTATVPGKIGQALNFDGTNDQVTFTSVPPGFNVSEGTMSLWFSLQPMSNYGELVNVRTDGNNEVSAGWVNSKNQFRFAYTAGGTIKSVSTSTISENNIWYHGAMTWSKSNDQLKVYFSGIQASTTQTNLGTWVGAPTIFTFGNDPFNEFLKGKMDDIRIYNRVLSAAEILTIYNSSAAKFNVSPTNYLTSGLVGYWTMDGSKVNWKTGAVTDSSGFGNTGTITNMATSTGVAIGKIGQALNFDGGDDYVNMGNVSVLNMGLSDWTTSAWIKSTGINGWIVGKLSIVDGGNPDAWFFNINNSGRIACSIFKSGRTRINSTDDGALINDNKWHHVVCVWNRAGSMIRYVDGVANGSATSISSESAQSISNNQQAFIGARDNSPPDLFFIGSTDDVRVYNRALTAKEIQTLYNIGATTKFNVSPTKYLTTGLVGYWTMDGKDTPWTSATAATTVDKSGKGNTGTLTNMSQSISPIAGKVGQGLSFDGSDDFISMADANVYDFGVNENFSVAFWVKYNNNTANNAAIVEKWSGAGGYPFVFRISGGNPKQVLMARYDSTNNPNVSTATVTPLATWFHVVGVKSGSNLFMYANGILQNSSTDTTTGVTSNNSLLYIGQRGDGSNRFNGLIDDVRVYNRALSANEVSQLYNMGR</sequence>
<keyword evidence="1" id="KW-0732">Signal</keyword>
<reference evidence="4 5" key="1">
    <citation type="journal article" date="2016" name="Nat. Commun.">
        <title>Thousands of microbial genomes shed light on interconnected biogeochemical processes in an aquifer system.</title>
        <authorList>
            <person name="Anantharaman K."/>
            <person name="Brown C.T."/>
            <person name="Hug L.A."/>
            <person name="Sharon I."/>
            <person name="Castelle C.J."/>
            <person name="Probst A.J."/>
            <person name="Thomas B.C."/>
            <person name="Singh A."/>
            <person name="Wilkins M.J."/>
            <person name="Karaoz U."/>
            <person name="Brodie E.L."/>
            <person name="Williams K.H."/>
            <person name="Hubbard S.S."/>
            <person name="Banfield J.F."/>
        </authorList>
    </citation>
    <scope>NUCLEOTIDE SEQUENCE [LARGE SCALE GENOMIC DNA]</scope>
</reference>
<evidence type="ECO:0000313" key="5">
    <source>
        <dbReference type="Proteomes" id="UP000176431"/>
    </source>
</evidence>
<dbReference type="GO" id="GO:0071277">
    <property type="term" value="P:cellular response to calcium ion"/>
    <property type="evidence" value="ECO:0007669"/>
    <property type="project" value="TreeGrafter"/>
</dbReference>
<feature type="domain" description="LamG-like jellyroll fold" evidence="3">
    <location>
        <begin position="345"/>
        <end position="486"/>
    </location>
</feature>
<evidence type="ECO:0000256" key="2">
    <source>
        <dbReference type="ARBA" id="ARBA00023157"/>
    </source>
</evidence>
<gene>
    <name evidence="4" type="ORF">A2819_02310</name>
</gene>
<dbReference type="AlphaFoldDB" id="A0A1F5B5A3"/>
<evidence type="ECO:0000256" key="1">
    <source>
        <dbReference type="ARBA" id="ARBA00022729"/>
    </source>
</evidence>
<dbReference type="SUPFAM" id="SSF49899">
    <property type="entry name" value="Concanavalin A-like lectins/glucanases"/>
    <property type="match status" value="3"/>
</dbReference>
<dbReference type="InterPro" id="IPR013320">
    <property type="entry name" value="ConA-like_dom_sf"/>
</dbReference>
<organism evidence="4 5">
    <name type="scientific">Candidatus Azambacteria bacterium RIFCSPHIGHO2_01_FULL_40_24</name>
    <dbReference type="NCBI Taxonomy" id="1797301"/>
    <lineage>
        <taxon>Bacteria</taxon>
        <taxon>Candidatus Azamiibacteriota</taxon>
    </lineage>
</organism>
<evidence type="ECO:0000259" key="3">
    <source>
        <dbReference type="SMART" id="SM00560"/>
    </source>
</evidence>